<proteinExistence type="predicted"/>
<dbReference type="AlphaFoldDB" id="A0A9Q0KCZ1"/>
<evidence type="ECO:0000313" key="1">
    <source>
        <dbReference type="EMBL" id="KAJ4968164.1"/>
    </source>
</evidence>
<dbReference type="Proteomes" id="UP001141806">
    <property type="component" value="Unassembled WGS sequence"/>
</dbReference>
<name>A0A9Q0KCZ1_9MAGN</name>
<reference evidence="1" key="1">
    <citation type="journal article" date="2023" name="Plant J.">
        <title>The genome of the king protea, Protea cynaroides.</title>
        <authorList>
            <person name="Chang J."/>
            <person name="Duong T.A."/>
            <person name="Schoeman C."/>
            <person name="Ma X."/>
            <person name="Roodt D."/>
            <person name="Barker N."/>
            <person name="Li Z."/>
            <person name="Van de Peer Y."/>
            <person name="Mizrachi E."/>
        </authorList>
    </citation>
    <scope>NUCLEOTIDE SEQUENCE</scope>
    <source>
        <tissue evidence="1">Young leaves</tissue>
    </source>
</reference>
<accession>A0A9Q0KCZ1</accession>
<organism evidence="1 2">
    <name type="scientific">Protea cynaroides</name>
    <dbReference type="NCBI Taxonomy" id="273540"/>
    <lineage>
        <taxon>Eukaryota</taxon>
        <taxon>Viridiplantae</taxon>
        <taxon>Streptophyta</taxon>
        <taxon>Embryophyta</taxon>
        <taxon>Tracheophyta</taxon>
        <taxon>Spermatophyta</taxon>
        <taxon>Magnoliopsida</taxon>
        <taxon>Proteales</taxon>
        <taxon>Proteaceae</taxon>
        <taxon>Protea</taxon>
    </lineage>
</organism>
<dbReference type="OrthoDB" id="1929473at2759"/>
<dbReference type="EMBL" id="JAMYWD010000006">
    <property type="protein sequence ID" value="KAJ4968164.1"/>
    <property type="molecule type" value="Genomic_DNA"/>
</dbReference>
<gene>
    <name evidence="1" type="ORF">NE237_014865</name>
</gene>
<keyword evidence="2" id="KW-1185">Reference proteome</keyword>
<comment type="caution">
    <text evidence="1">The sequence shown here is derived from an EMBL/GenBank/DDBJ whole genome shotgun (WGS) entry which is preliminary data.</text>
</comment>
<sequence>MTVKWHDVCKPKKEGGLGIRWMSDVNKAHISKLVWNMMSALLGFYYEKTVPACQSVSALCFLDNHRTEELRFNHQASSFVIERVRIEASVFQVEAAKEEAHTIKENMKGPDDLQLQNKLK</sequence>
<evidence type="ECO:0000313" key="2">
    <source>
        <dbReference type="Proteomes" id="UP001141806"/>
    </source>
</evidence>
<protein>
    <submittedName>
        <fullName evidence="1">Uncharacterized protein</fullName>
    </submittedName>
</protein>